<evidence type="ECO:0000256" key="5">
    <source>
        <dbReference type="ARBA" id="ARBA00023242"/>
    </source>
</evidence>
<dbReference type="SUPFAM" id="SSF57701">
    <property type="entry name" value="Zn2/Cys6 DNA-binding domain"/>
    <property type="match status" value="1"/>
</dbReference>
<evidence type="ECO:0000256" key="4">
    <source>
        <dbReference type="ARBA" id="ARBA00023163"/>
    </source>
</evidence>
<organism evidence="8 9">
    <name type="scientific">Penicillium brevicompactum</name>
    <dbReference type="NCBI Taxonomy" id="5074"/>
    <lineage>
        <taxon>Eukaryota</taxon>
        <taxon>Fungi</taxon>
        <taxon>Dikarya</taxon>
        <taxon>Ascomycota</taxon>
        <taxon>Pezizomycotina</taxon>
        <taxon>Eurotiomycetes</taxon>
        <taxon>Eurotiomycetidae</taxon>
        <taxon>Eurotiales</taxon>
        <taxon>Aspergillaceae</taxon>
        <taxon>Penicillium</taxon>
    </lineage>
</organism>
<gene>
    <name evidence="8" type="ORF">N7452_002893</name>
</gene>
<dbReference type="AlphaFoldDB" id="A0A9W9UL34"/>
<dbReference type="CDD" id="cd00067">
    <property type="entry name" value="GAL4"/>
    <property type="match status" value="1"/>
</dbReference>
<feature type="region of interest" description="Disordered" evidence="6">
    <location>
        <begin position="1"/>
        <end position="21"/>
    </location>
</feature>
<dbReference type="GO" id="GO:0003677">
    <property type="term" value="F:DNA binding"/>
    <property type="evidence" value="ECO:0007669"/>
    <property type="project" value="UniProtKB-KW"/>
</dbReference>
<sequence>MSGNFPFPEYPKNDSTPNRDWVSDYPRSTLGFFETSNHLNAKVAIPRNTPSSSSTTTGRVSRACENCREQKAKCSGHRPVCHRCQDAGVQCSYGDRKREKMVKQLTELSSKVESLETLLCDIYHALDASSARQVDQRLRDLNLHPHPLPNSTLASSQQAPSDAIDSLLAIPTGVVDYTEEDFNRNDKVQAMGFVGDHSEIAWLYRLKRSLDHGNSTPIKEIPEPPAISSMNYFEDESDISVPNTDDLARRPPQHIADKLVENYFHVLHSAFPILGKALFLNQYRSFYSNPSVRPGKRWLAVLNLVFAIATRHASLTDHPQTNYSEHSVYFARAWKLSGNKILLDHPDLQQTQVEGLAAFYLLSIGQVNRSWRTVGIAIRSAMAMGLNLRSETDSITHFSRELRYRVWWALYLLDTVLCEMTGRASIAAHTFSTTPLPVPFLEEDMEDERVVQMVTNLGARSAFSTSLLSHPHVPPKDPLASKDPEQSSGKDKHIEQKPDLTVAENLTPNASLCFLYAVDLAQLLQRAVDAIYISSLERQSWHEVEAEISTFNTHADNWLLRLPMEFQSPASDTSQEFAQQRVSLTCRYYATKMIILQPCIRHLSQTSEASTPGTLCESMAAICVQIAGQMIDLLPGTGDTNWLHCVAPWWCILHNVMQATTILMTELLTRTTAHTLEAASIITKLKRAIGWLHEMSARDESSRRAWIICTEIVSRHGSRFGLGPV</sequence>
<dbReference type="InterPro" id="IPR036864">
    <property type="entry name" value="Zn2-C6_fun-type_DNA-bd_sf"/>
</dbReference>
<evidence type="ECO:0000256" key="6">
    <source>
        <dbReference type="SAM" id="MobiDB-lite"/>
    </source>
</evidence>
<feature type="compositionally biased region" description="Basic and acidic residues" evidence="6">
    <location>
        <begin position="479"/>
        <end position="498"/>
    </location>
</feature>
<dbReference type="Gene3D" id="4.10.240.10">
    <property type="entry name" value="Zn(2)-C6 fungal-type DNA-binding domain"/>
    <property type="match status" value="1"/>
</dbReference>
<dbReference type="SMART" id="SM00906">
    <property type="entry name" value="Fungal_trans"/>
    <property type="match status" value="1"/>
</dbReference>
<dbReference type="InterPro" id="IPR007219">
    <property type="entry name" value="XnlR_reg_dom"/>
</dbReference>
<dbReference type="EMBL" id="JAPZBQ010000002">
    <property type="protein sequence ID" value="KAJ5344889.1"/>
    <property type="molecule type" value="Genomic_DNA"/>
</dbReference>
<dbReference type="GO" id="GO:0008270">
    <property type="term" value="F:zinc ion binding"/>
    <property type="evidence" value="ECO:0007669"/>
    <property type="project" value="InterPro"/>
</dbReference>
<dbReference type="InterPro" id="IPR053230">
    <property type="entry name" value="Trans_reg_galc"/>
</dbReference>
<dbReference type="PANTHER" id="PTHR47654:SF1">
    <property type="entry name" value="ZN(II)2CYS6 TRANSCRIPTION FACTOR (EUROFUNG)"/>
    <property type="match status" value="1"/>
</dbReference>
<evidence type="ECO:0000313" key="8">
    <source>
        <dbReference type="EMBL" id="KAJ5344889.1"/>
    </source>
</evidence>
<reference evidence="8" key="2">
    <citation type="journal article" date="2023" name="IMA Fungus">
        <title>Comparative genomic study of the Penicillium genus elucidates a diverse pangenome and 15 lateral gene transfer events.</title>
        <authorList>
            <person name="Petersen C."/>
            <person name="Sorensen T."/>
            <person name="Nielsen M.R."/>
            <person name="Sondergaard T.E."/>
            <person name="Sorensen J.L."/>
            <person name="Fitzpatrick D.A."/>
            <person name="Frisvad J.C."/>
            <person name="Nielsen K.L."/>
        </authorList>
    </citation>
    <scope>NUCLEOTIDE SEQUENCE</scope>
    <source>
        <strain evidence="8">IBT 35673</strain>
    </source>
</reference>
<dbReference type="InterPro" id="IPR001138">
    <property type="entry name" value="Zn2Cys6_DnaBD"/>
</dbReference>
<evidence type="ECO:0000256" key="2">
    <source>
        <dbReference type="ARBA" id="ARBA00023015"/>
    </source>
</evidence>
<dbReference type="Proteomes" id="UP001147695">
    <property type="component" value="Unassembled WGS sequence"/>
</dbReference>
<keyword evidence="5" id="KW-0539">Nucleus</keyword>
<keyword evidence="2" id="KW-0805">Transcription regulation</keyword>
<feature type="domain" description="Zn(2)-C6 fungal-type" evidence="7">
    <location>
        <begin position="63"/>
        <end position="93"/>
    </location>
</feature>
<protein>
    <recommendedName>
        <fullName evidence="7">Zn(2)-C6 fungal-type domain-containing protein</fullName>
    </recommendedName>
</protein>
<accession>A0A9W9UL34</accession>
<feature type="region of interest" description="Disordered" evidence="6">
    <location>
        <begin position="467"/>
        <end position="498"/>
    </location>
</feature>
<reference evidence="8" key="1">
    <citation type="submission" date="2022-12" db="EMBL/GenBank/DDBJ databases">
        <authorList>
            <person name="Petersen C."/>
        </authorList>
    </citation>
    <scope>NUCLEOTIDE SEQUENCE</scope>
    <source>
        <strain evidence="8">IBT 35673</strain>
    </source>
</reference>
<dbReference type="Pfam" id="PF04082">
    <property type="entry name" value="Fungal_trans"/>
    <property type="match status" value="1"/>
</dbReference>
<dbReference type="SMART" id="SM00066">
    <property type="entry name" value="GAL4"/>
    <property type="match status" value="1"/>
</dbReference>
<dbReference type="PROSITE" id="PS50048">
    <property type="entry name" value="ZN2_CY6_FUNGAL_2"/>
    <property type="match status" value="1"/>
</dbReference>
<evidence type="ECO:0000256" key="1">
    <source>
        <dbReference type="ARBA" id="ARBA00022723"/>
    </source>
</evidence>
<dbReference type="CDD" id="cd12148">
    <property type="entry name" value="fungal_TF_MHR"/>
    <property type="match status" value="1"/>
</dbReference>
<dbReference type="GO" id="GO:0000981">
    <property type="term" value="F:DNA-binding transcription factor activity, RNA polymerase II-specific"/>
    <property type="evidence" value="ECO:0007669"/>
    <property type="project" value="InterPro"/>
</dbReference>
<comment type="caution">
    <text evidence="8">The sequence shown here is derived from an EMBL/GenBank/DDBJ whole genome shotgun (WGS) entry which is preliminary data.</text>
</comment>
<keyword evidence="3" id="KW-0238">DNA-binding</keyword>
<name>A0A9W9UL34_PENBR</name>
<keyword evidence="4" id="KW-0804">Transcription</keyword>
<evidence type="ECO:0000313" key="9">
    <source>
        <dbReference type="Proteomes" id="UP001147695"/>
    </source>
</evidence>
<proteinExistence type="predicted"/>
<evidence type="ECO:0000259" key="7">
    <source>
        <dbReference type="PROSITE" id="PS50048"/>
    </source>
</evidence>
<dbReference type="GO" id="GO:0006351">
    <property type="term" value="P:DNA-templated transcription"/>
    <property type="evidence" value="ECO:0007669"/>
    <property type="project" value="InterPro"/>
</dbReference>
<keyword evidence="1" id="KW-0479">Metal-binding</keyword>
<dbReference type="PROSITE" id="PS00463">
    <property type="entry name" value="ZN2_CY6_FUNGAL_1"/>
    <property type="match status" value="1"/>
</dbReference>
<evidence type="ECO:0000256" key="3">
    <source>
        <dbReference type="ARBA" id="ARBA00023125"/>
    </source>
</evidence>
<dbReference type="Pfam" id="PF00172">
    <property type="entry name" value="Zn_clus"/>
    <property type="match status" value="1"/>
</dbReference>
<dbReference type="PANTHER" id="PTHR47654">
    <property type="entry name" value="ZN(II)2CYS6 TRANSCRIPTION FACTOR (EUROFUNG)-RELATED"/>
    <property type="match status" value="1"/>
</dbReference>